<reference evidence="2 3" key="1">
    <citation type="submission" date="2018-04" db="EMBL/GenBank/DDBJ databases">
        <title>Genomic Encyclopedia of Archaeal and Bacterial Type Strains, Phase II (KMG-II): from individual species to whole genera.</title>
        <authorList>
            <person name="Goeker M."/>
        </authorList>
    </citation>
    <scope>NUCLEOTIDE SEQUENCE [LARGE SCALE GENOMIC DNA]</scope>
    <source>
        <strain evidence="2 3">DSM 26809</strain>
    </source>
</reference>
<keyword evidence="3" id="KW-1185">Reference proteome</keyword>
<dbReference type="AlphaFoldDB" id="A0A2T5J9W7"/>
<dbReference type="EMBL" id="QAOQ01000004">
    <property type="protein sequence ID" value="PTQ96847.1"/>
    <property type="molecule type" value="Genomic_DNA"/>
</dbReference>
<feature type="transmembrane region" description="Helical" evidence="1">
    <location>
        <begin position="39"/>
        <end position="57"/>
    </location>
</feature>
<evidence type="ECO:0000313" key="3">
    <source>
        <dbReference type="Proteomes" id="UP000244168"/>
    </source>
</evidence>
<organism evidence="2 3">
    <name type="scientific">Mucilaginibacter yixingensis</name>
    <dbReference type="NCBI Taxonomy" id="1295612"/>
    <lineage>
        <taxon>Bacteria</taxon>
        <taxon>Pseudomonadati</taxon>
        <taxon>Bacteroidota</taxon>
        <taxon>Sphingobacteriia</taxon>
        <taxon>Sphingobacteriales</taxon>
        <taxon>Sphingobacteriaceae</taxon>
        <taxon>Mucilaginibacter</taxon>
    </lineage>
</organism>
<keyword evidence="1" id="KW-1133">Transmembrane helix</keyword>
<accession>A0A2T5J9W7</accession>
<feature type="transmembrane region" description="Helical" evidence="1">
    <location>
        <begin position="64"/>
        <end position="81"/>
    </location>
</feature>
<evidence type="ECO:0000313" key="2">
    <source>
        <dbReference type="EMBL" id="PTQ96847.1"/>
    </source>
</evidence>
<comment type="caution">
    <text evidence="2">The sequence shown here is derived from an EMBL/GenBank/DDBJ whole genome shotgun (WGS) entry which is preliminary data.</text>
</comment>
<gene>
    <name evidence="2" type="ORF">C8P68_104339</name>
</gene>
<dbReference type="Proteomes" id="UP000244168">
    <property type="component" value="Unassembled WGS sequence"/>
</dbReference>
<keyword evidence="1" id="KW-0812">Transmembrane</keyword>
<keyword evidence="1" id="KW-0472">Membrane</keyword>
<name>A0A2T5J9W7_9SPHI</name>
<proteinExistence type="predicted"/>
<evidence type="ECO:0000256" key="1">
    <source>
        <dbReference type="SAM" id="Phobius"/>
    </source>
</evidence>
<protein>
    <submittedName>
        <fullName evidence="2">Uncharacterized protein</fullName>
    </submittedName>
</protein>
<sequence>MAFYAFAILMNGAEAVMQFYTYHSPLIPENVPWLLARPYIISVLLYGIVLGIIVVLYRRQNYSKAITIGIPLYIVLALLAYL</sequence>